<gene>
    <name evidence="1" type="ORF">DPMN_092461</name>
</gene>
<dbReference type="EMBL" id="JAIWYP010000003">
    <property type="protein sequence ID" value="KAH3850056.1"/>
    <property type="molecule type" value="Genomic_DNA"/>
</dbReference>
<reference evidence="1" key="2">
    <citation type="submission" date="2020-11" db="EMBL/GenBank/DDBJ databases">
        <authorList>
            <person name="McCartney M.A."/>
            <person name="Auch B."/>
            <person name="Kono T."/>
            <person name="Mallez S."/>
            <person name="Becker A."/>
            <person name="Gohl D.M."/>
            <person name="Silverstein K.A.T."/>
            <person name="Koren S."/>
            <person name="Bechman K.B."/>
            <person name="Herman A."/>
            <person name="Abrahante J.E."/>
            <person name="Garbe J."/>
        </authorList>
    </citation>
    <scope>NUCLEOTIDE SEQUENCE</scope>
    <source>
        <strain evidence="1">Duluth1</strain>
        <tissue evidence="1">Whole animal</tissue>
    </source>
</reference>
<evidence type="ECO:0000313" key="2">
    <source>
        <dbReference type="Proteomes" id="UP000828390"/>
    </source>
</evidence>
<protein>
    <submittedName>
        <fullName evidence="1">Uncharacterized protein</fullName>
    </submittedName>
</protein>
<sequence length="54" mass="5877">MGYGGQYGPVSVPSATLSPEAMALRRHIALLACVAHRAEQVCRVSSLWVTYSER</sequence>
<reference evidence="1" key="1">
    <citation type="journal article" date="2019" name="bioRxiv">
        <title>The Genome of the Zebra Mussel, Dreissena polymorpha: A Resource for Invasive Species Research.</title>
        <authorList>
            <person name="McCartney M.A."/>
            <person name="Auch B."/>
            <person name="Kono T."/>
            <person name="Mallez S."/>
            <person name="Zhang Y."/>
            <person name="Obille A."/>
            <person name="Becker A."/>
            <person name="Abrahante J.E."/>
            <person name="Garbe J."/>
            <person name="Badalamenti J.P."/>
            <person name="Herman A."/>
            <person name="Mangelson H."/>
            <person name="Liachko I."/>
            <person name="Sullivan S."/>
            <person name="Sone E.D."/>
            <person name="Koren S."/>
            <person name="Silverstein K.A.T."/>
            <person name="Beckman K.B."/>
            <person name="Gohl D.M."/>
        </authorList>
    </citation>
    <scope>NUCLEOTIDE SEQUENCE</scope>
    <source>
        <strain evidence="1">Duluth1</strain>
        <tissue evidence="1">Whole animal</tissue>
    </source>
</reference>
<evidence type="ECO:0000313" key="1">
    <source>
        <dbReference type="EMBL" id="KAH3850056.1"/>
    </source>
</evidence>
<accession>A0A9D4L1S1</accession>
<organism evidence="1 2">
    <name type="scientific">Dreissena polymorpha</name>
    <name type="common">Zebra mussel</name>
    <name type="synonym">Mytilus polymorpha</name>
    <dbReference type="NCBI Taxonomy" id="45954"/>
    <lineage>
        <taxon>Eukaryota</taxon>
        <taxon>Metazoa</taxon>
        <taxon>Spiralia</taxon>
        <taxon>Lophotrochozoa</taxon>
        <taxon>Mollusca</taxon>
        <taxon>Bivalvia</taxon>
        <taxon>Autobranchia</taxon>
        <taxon>Heteroconchia</taxon>
        <taxon>Euheterodonta</taxon>
        <taxon>Imparidentia</taxon>
        <taxon>Neoheterodontei</taxon>
        <taxon>Myida</taxon>
        <taxon>Dreissenoidea</taxon>
        <taxon>Dreissenidae</taxon>
        <taxon>Dreissena</taxon>
    </lineage>
</organism>
<proteinExistence type="predicted"/>
<keyword evidence="2" id="KW-1185">Reference proteome</keyword>
<comment type="caution">
    <text evidence="1">The sequence shown here is derived from an EMBL/GenBank/DDBJ whole genome shotgun (WGS) entry which is preliminary data.</text>
</comment>
<dbReference type="AlphaFoldDB" id="A0A9D4L1S1"/>
<name>A0A9D4L1S1_DREPO</name>
<dbReference type="Proteomes" id="UP000828390">
    <property type="component" value="Unassembled WGS sequence"/>
</dbReference>